<gene>
    <name evidence="4" type="ORF">Acor_24280</name>
</gene>
<keyword evidence="1" id="KW-0547">Nucleotide-binding</keyword>
<sequence length="907" mass="95012">MALWGRDAERSALDDLVGATRSGLSGALVLLGEPGVGKTALLEYAAGAAAGLRVIRISGIQSEADFPFAALHRLLIPFLAGPNRLADTQRDALLVACGLAEGPSADRFLVGLATLSLLAEAAAERPILCCVDDAQWLDSESINVLAFVGRRVHAEGIGLLFGVRERFGALDGLPVTEMSGLAAPYAMELLRSVAPGALDARVAAQIITATGGNPLALTDLARELSAAQLTGGVPLPEPLPVGSRLEEHYLRQVRALPAATQTWLLLAAAEPNGDLGYIGAAAVLLAVGADATGPAEAARLIALGSEAVFRHPLVRSAVYGGATSVARRRAHTALAAATTRTADADLRCWHRAAAATGPDEPVAAELETSAERAGRRGGYAARATFLARAAELTEAGPVRTGRLLGAAEAAQMAGATVQAIALLDAIDPAHQDEPGRGRGLTIRASVQIGMAEPGVHGEVAALFLAAALAMGDTKSGGVALLRACENTIVSEGLLRGTTPAKVAEAVLARPRRRDLTGLLTYAFAVLATEGYEAAVPHIRRAGAALLDPDTPDEDVLRSYQLGVSLTMILWEREIRLGIIRRAAAIARRTGALWQLDTALFCATMTETILGDLTAADASLVEGHQIRAAIGATDQAWDLYRHPELLAWHASDDALEIVLRRATDAGNLLGNGAIVSISRIGSLILELGRGRYAEAAAIARDLVEQDALGMHTRLLPDLVEAAVRAGDRVLAAGALRTLAARATANGTAWALGLLARCEAVLAHPDHAEPLYLGAIDLLGSAGCEADLARAHLLYGEWLRRRRRRRDARDGLRTALEMFERMGAAGFAERARLELAATGEQAQSRSAGAPSGLTPQETAIAQLAKGGATNAEIAAHLFISVNTVDYHLRKIFRKLDVSSRRQLARVLPG</sequence>
<evidence type="ECO:0000256" key="2">
    <source>
        <dbReference type="ARBA" id="ARBA00022840"/>
    </source>
</evidence>
<dbReference type="EMBL" id="BLAD01000044">
    <property type="protein sequence ID" value="GES00364.1"/>
    <property type="molecule type" value="Genomic_DNA"/>
</dbReference>
<dbReference type="Proteomes" id="UP000334990">
    <property type="component" value="Unassembled WGS sequence"/>
</dbReference>
<dbReference type="GO" id="GO:0005524">
    <property type="term" value="F:ATP binding"/>
    <property type="evidence" value="ECO:0007669"/>
    <property type="project" value="UniProtKB-KW"/>
</dbReference>
<dbReference type="InterPro" id="IPR041664">
    <property type="entry name" value="AAA_16"/>
</dbReference>
<organism evidence="4 5">
    <name type="scientific">Acrocarpospora corrugata</name>
    <dbReference type="NCBI Taxonomy" id="35763"/>
    <lineage>
        <taxon>Bacteria</taxon>
        <taxon>Bacillati</taxon>
        <taxon>Actinomycetota</taxon>
        <taxon>Actinomycetes</taxon>
        <taxon>Streptosporangiales</taxon>
        <taxon>Streptosporangiaceae</taxon>
        <taxon>Acrocarpospora</taxon>
    </lineage>
</organism>
<reference evidence="4 5" key="1">
    <citation type="submission" date="2019-10" db="EMBL/GenBank/DDBJ databases">
        <title>Whole genome shotgun sequence of Acrocarpospora corrugata NBRC 13972.</title>
        <authorList>
            <person name="Ichikawa N."/>
            <person name="Kimura A."/>
            <person name="Kitahashi Y."/>
            <person name="Komaki H."/>
            <person name="Oguchi A."/>
        </authorList>
    </citation>
    <scope>NUCLEOTIDE SEQUENCE [LARGE SCALE GENOMIC DNA]</scope>
    <source>
        <strain evidence="4 5">NBRC 13972</strain>
    </source>
</reference>
<dbReference type="CDD" id="cd06170">
    <property type="entry name" value="LuxR_C_like"/>
    <property type="match status" value="1"/>
</dbReference>
<dbReference type="Pfam" id="PF13191">
    <property type="entry name" value="AAA_16"/>
    <property type="match status" value="1"/>
</dbReference>
<dbReference type="GO" id="GO:0005737">
    <property type="term" value="C:cytoplasm"/>
    <property type="evidence" value="ECO:0007669"/>
    <property type="project" value="TreeGrafter"/>
</dbReference>
<dbReference type="Pfam" id="PF00196">
    <property type="entry name" value="GerE"/>
    <property type="match status" value="1"/>
</dbReference>
<dbReference type="GO" id="GO:0004016">
    <property type="term" value="F:adenylate cyclase activity"/>
    <property type="evidence" value="ECO:0007669"/>
    <property type="project" value="TreeGrafter"/>
</dbReference>
<protein>
    <submittedName>
        <fullName evidence="4">Transcriptional regulator</fullName>
    </submittedName>
</protein>
<dbReference type="AlphaFoldDB" id="A0A5M3VV32"/>
<dbReference type="SUPFAM" id="SSF46894">
    <property type="entry name" value="C-terminal effector domain of the bipartite response regulators"/>
    <property type="match status" value="1"/>
</dbReference>
<dbReference type="Gene3D" id="1.10.10.10">
    <property type="entry name" value="Winged helix-like DNA-binding domain superfamily/Winged helix DNA-binding domain"/>
    <property type="match status" value="1"/>
</dbReference>
<dbReference type="PROSITE" id="PS50043">
    <property type="entry name" value="HTH_LUXR_2"/>
    <property type="match status" value="1"/>
</dbReference>
<dbReference type="PANTHER" id="PTHR16305">
    <property type="entry name" value="TESTICULAR SOLUBLE ADENYLYL CYCLASE"/>
    <property type="match status" value="1"/>
</dbReference>
<dbReference type="SMART" id="SM00421">
    <property type="entry name" value="HTH_LUXR"/>
    <property type="match status" value="1"/>
</dbReference>
<dbReference type="SUPFAM" id="SSF52540">
    <property type="entry name" value="P-loop containing nucleoside triphosphate hydrolases"/>
    <property type="match status" value="1"/>
</dbReference>
<keyword evidence="5" id="KW-1185">Reference proteome</keyword>
<evidence type="ECO:0000313" key="4">
    <source>
        <dbReference type="EMBL" id="GES00364.1"/>
    </source>
</evidence>
<evidence type="ECO:0000313" key="5">
    <source>
        <dbReference type="Proteomes" id="UP000334990"/>
    </source>
</evidence>
<accession>A0A5M3VV32</accession>
<dbReference type="InterPro" id="IPR000792">
    <property type="entry name" value="Tscrpt_reg_LuxR_C"/>
</dbReference>
<evidence type="ECO:0000256" key="1">
    <source>
        <dbReference type="ARBA" id="ARBA00022741"/>
    </source>
</evidence>
<proteinExistence type="predicted"/>
<dbReference type="InterPro" id="IPR016032">
    <property type="entry name" value="Sig_transdc_resp-reg_C-effctor"/>
</dbReference>
<dbReference type="PANTHER" id="PTHR16305:SF35">
    <property type="entry name" value="TRANSCRIPTIONAL ACTIVATOR DOMAIN"/>
    <property type="match status" value="1"/>
</dbReference>
<dbReference type="InterPro" id="IPR027417">
    <property type="entry name" value="P-loop_NTPase"/>
</dbReference>
<dbReference type="GO" id="GO:0003677">
    <property type="term" value="F:DNA binding"/>
    <property type="evidence" value="ECO:0007669"/>
    <property type="project" value="InterPro"/>
</dbReference>
<comment type="caution">
    <text evidence="4">The sequence shown here is derived from an EMBL/GenBank/DDBJ whole genome shotgun (WGS) entry which is preliminary data.</text>
</comment>
<dbReference type="PRINTS" id="PR00038">
    <property type="entry name" value="HTHLUXR"/>
</dbReference>
<dbReference type="GO" id="GO:0006355">
    <property type="term" value="P:regulation of DNA-templated transcription"/>
    <property type="evidence" value="ECO:0007669"/>
    <property type="project" value="InterPro"/>
</dbReference>
<evidence type="ECO:0000259" key="3">
    <source>
        <dbReference type="PROSITE" id="PS50043"/>
    </source>
</evidence>
<name>A0A5M3VV32_9ACTN</name>
<keyword evidence="2" id="KW-0067">ATP-binding</keyword>
<dbReference type="InterPro" id="IPR036388">
    <property type="entry name" value="WH-like_DNA-bd_sf"/>
</dbReference>
<feature type="domain" description="HTH luxR-type" evidence="3">
    <location>
        <begin position="844"/>
        <end position="907"/>
    </location>
</feature>
<dbReference type="RefSeq" id="WP_155336706.1">
    <property type="nucleotide sequence ID" value="NZ_BAAABN010000033.1"/>
</dbReference>
<dbReference type="OrthoDB" id="483at2"/>